<dbReference type="PANTHER" id="PTHR43213:SF5">
    <property type="entry name" value="BIFUNCTIONAL DTTP_UTP PYROPHOSPHATASE_METHYLTRANSFERASE PROTEIN-RELATED"/>
    <property type="match status" value="1"/>
</dbReference>
<evidence type="ECO:0000313" key="4">
    <source>
        <dbReference type="EMBL" id="CAA6810633.1"/>
    </source>
</evidence>
<dbReference type="AlphaFoldDB" id="A0A6S6T623"/>
<dbReference type="Pfam" id="PF02545">
    <property type="entry name" value="Maf"/>
    <property type="match status" value="1"/>
</dbReference>
<dbReference type="NCBIfam" id="TIGR00172">
    <property type="entry name" value="maf"/>
    <property type="match status" value="1"/>
</dbReference>
<dbReference type="GO" id="GO:0009117">
    <property type="term" value="P:nucleotide metabolic process"/>
    <property type="evidence" value="ECO:0007669"/>
    <property type="project" value="UniProtKB-KW"/>
</dbReference>
<reference evidence="4" key="1">
    <citation type="submission" date="2020-01" db="EMBL/GenBank/DDBJ databases">
        <authorList>
            <person name="Meier V. D."/>
            <person name="Meier V D."/>
        </authorList>
    </citation>
    <scope>NUCLEOTIDE SEQUENCE</scope>
    <source>
        <strain evidence="4">HLG_WM_MAG_12</strain>
    </source>
</reference>
<keyword evidence="2" id="KW-0378">Hydrolase</keyword>
<keyword evidence="3" id="KW-0546">Nucleotide metabolism</keyword>
<dbReference type="NCBIfam" id="NF003141">
    <property type="entry name" value="PRK04056.1"/>
    <property type="match status" value="1"/>
</dbReference>
<dbReference type="PANTHER" id="PTHR43213">
    <property type="entry name" value="BIFUNCTIONAL DTTP/UTP PYROPHOSPHATASE/METHYLTRANSFERASE PROTEIN-RELATED"/>
    <property type="match status" value="1"/>
</dbReference>
<gene>
    <name evidence="4" type="ORF">HELGO_WM20228</name>
</gene>
<dbReference type="PIRSF" id="PIRSF006305">
    <property type="entry name" value="Maf"/>
    <property type="match status" value="1"/>
</dbReference>
<organism evidence="4">
    <name type="scientific">uncultured Campylobacterales bacterium</name>
    <dbReference type="NCBI Taxonomy" id="352960"/>
    <lineage>
        <taxon>Bacteria</taxon>
        <taxon>Pseudomonadati</taxon>
        <taxon>Campylobacterota</taxon>
        <taxon>Epsilonproteobacteria</taxon>
        <taxon>Campylobacterales</taxon>
        <taxon>environmental samples</taxon>
    </lineage>
</organism>
<comment type="cofactor">
    <cofactor evidence="1">
        <name>a divalent metal cation</name>
        <dbReference type="ChEBI" id="CHEBI:60240"/>
    </cofactor>
</comment>
<proteinExistence type="predicted"/>
<dbReference type="InterPro" id="IPR029001">
    <property type="entry name" value="ITPase-like_fam"/>
</dbReference>
<dbReference type="SUPFAM" id="SSF52972">
    <property type="entry name" value="ITPase-like"/>
    <property type="match status" value="1"/>
</dbReference>
<dbReference type="InterPro" id="IPR003697">
    <property type="entry name" value="Maf-like"/>
</dbReference>
<evidence type="ECO:0000256" key="1">
    <source>
        <dbReference type="ARBA" id="ARBA00001968"/>
    </source>
</evidence>
<protein>
    <submittedName>
        <fullName evidence="4">Septum formation protein Maf</fullName>
    </submittedName>
</protein>
<name>A0A6S6T623_9BACT</name>
<dbReference type="GO" id="GO:0047429">
    <property type="term" value="F:nucleoside triphosphate diphosphatase activity"/>
    <property type="evidence" value="ECO:0007669"/>
    <property type="project" value="InterPro"/>
</dbReference>
<dbReference type="Gene3D" id="3.90.950.10">
    <property type="match status" value="1"/>
</dbReference>
<evidence type="ECO:0000256" key="3">
    <source>
        <dbReference type="ARBA" id="ARBA00023080"/>
    </source>
</evidence>
<dbReference type="EMBL" id="CACVAW010000042">
    <property type="protein sequence ID" value="CAA6810633.1"/>
    <property type="molecule type" value="Genomic_DNA"/>
</dbReference>
<sequence>MLIRLCSSSPTRAKILKDSNINFTQSTPNFDEEQIKINTPKEFVYQATKGKFEAGISEFGSDIPLLACDTVVVVGNEVLRKPRDINDAKYLLELQSANSVSIVTCMMFVRGSIRYEDIISTTYEFAKFDEVDLQEYLSSEDWRGKAGGIMVEGFAKKYILSVDGYESTAKGLCVEALRTWL</sequence>
<accession>A0A6S6T623</accession>
<evidence type="ECO:0000256" key="2">
    <source>
        <dbReference type="ARBA" id="ARBA00022801"/>
    </source>
</evidence>